<dbReference type="HOGENOM" id="CLU_115254_0_0_2"/>
<organism evidence="1 2">
    <name type="scientific">Metallosphaera yellowstonensis MK1</name>
    <dbReference type="NCBI Taxonomy" id="671065"/>
    <lineage>
        <taxon>Archaea</taxon>
        <taxon>Thermoproteota</taxon>
        <taxon>Thermoprotei</taxon>
        <taxon>Sulfolobales</taxon>
        <taxon>Sulfolobaceae</taxon>
        <taxon>Metallosphaera</taxon>
    </lineage>
</organism>
<dbReference type="AlphaFoldDB" id="H2C7D4"/>
<dbReference type="EMBL" id="JH597770">
    <property type="protein sequence ID" value="EHP68060.1"/>
    <property type="molecule type" value="Genomic_DNA"/>
</dbReference>
<evidence type="ECO:0000313" key="1">
    <source>
        <dbReference type="EMBL" id="EHP68060.1"/>
    </source>
</evidence>
<dbReference type="Proteomes" id="UP000003980">
    <property type="component" value="Unassembled WGS sequence"/>
</dbReference>
<dbReference type="RefSeq" id="WP_009074097.1">
    <property type="nucleotide sequence ID" value="NZ_JH597770.1"/>
</dbReference>
<protein>
    <submittedName>
        <fullName evidence="1">Uncharacterized protein</fullName>
    </submittedName>
</protein>
<proteinExistence type="predicted"/>
<sequence length="206" mass="21713">MKRSPKFGRKLLIPLLLLMAIVPVGLAEVVYLFQGSITVNTTSQPLQFVYGKDAPNGAAGSYAQVTLIGGNNKSNYAYGFSATVDITNSSYDLFYQIIGLDVLATPANIYVTNVSYTGSIVNNAWIIIQENTNSYASAQVIQIIQNGKAVTGTSTAVTLSSGTYQVSLLIQPNSGPGLTSSSTASITVYFGDNVISSTRVPLPPGV</sequence>
<reference evidence="1 2" key="1">
    <citation type="submission" date="2012-01" db="EMBL/GenBank/DDBJ databases">
        <title>Improved High-Quality Draft sequence of Metallosphaera yellowstonensis MK1.</title>
        <authorList>
            <consortium name="US DOE Joint Genome Institute"/>
            <person name="Lucas S."/>
            <person name="Han J."/>
            <person name="Cheng J.-F."/>
            <person name="Goodwin L."/>
            <person name="Pitluck S."/>
            <person name="Peters L."/>
            <person name="Teshima H."/>
            <person name="Detter J.C."/>
            <person name="Han C."/>
            <person name="Tapia R."/>
            <person name="Land M."/>
            <person name="Hauser L."/>
            <person name="Kyrpides N."/>
            <person name="Kozubal M."/>
            <person name="Macur R.E."/>
            <person name="Jay Z."/>
            <person name="Inskeep W."/>
            <person name="Woyke T."/>
        </authorList>
    </citation>
    <scope>NUCLEOTIDE SEQUENCE [LARGE SCALE GENOMIC DNA]</scope>
    <source>
        <strain evidence="1 2">MK1</strain>
    </source>
</reference>
<evidence type="ECO:0000313" key="2">
    <source>
        <dbReference type="Proteomes" id="UP000003980"/>
    </source>
</evidence>
<dbReference type="STRING" id="671065.MetMK1DRAFT_00024830"/>
<dbReference type="eggNOG" id="arCOG10215">
    <property type="taxonomic scope" value="Archaea"/>
</dbReference>
<dbReference type="OrthoDB" id="44231at2157"/>
<accession>H2C7D4</accession>
<keyword evidence="2" id="KW-1185">Reference proteome</keyword>
<name>H2C7D4_9CREN</name>
<gene>
    <name evidence="1" type="ORF">MetMK1DRAFT_00024830</name>
</gene>